<gene>
    <name evidence="2" type="primary">LOC115872552</name>
</gene>
<reference evidence="2" key="1">
    <citation type="submission" date="2025-08" db="UniProtKB">
        <authorList>
            <consortium name="RefSeq"/>
        </authorList>
    </citation>
    <scope>IDENTIFICATION</scope>
</reference>
<protein>
    <submittedName>
        <fullName evidence="2">Uncharacterized protein LOC115872552</fullName>
    </submittedName>
</protein>
<accession>A0AC55DRU4</accession>
<proteinExistence type="predicted"/>
<dbReference type="RefSeq" id="XP_045154452.1">
    <property type="nucleotide sequence ID" value="XM_045298517.1"/>
</dbReference>
<organism evidence="1 2">
    <name type="scientific">Echinops telfairi</name>
    <name type="common">Lesser hedgehog tenrec</name>
    <dbReference type="NCBI Taxonomy" id="9371"/>
    <lineage>
        <taxon>Eukaryota</taxon>
        <taxon>Metazoa</taxon>
        <taxon>Chordata</taxon>
        <taxon>Craniata</taxon>
        <taxon>Vertebrata</taxon>
        <taxon>Euteleostomi</taxon>
        <taxon>Mammalia</taxon>
        <taxon>Eutheria</taxon>
        <taxon>Afrotheria</taxon>
        <taxon>Tenrecidae</taxon>
        <taxon>Tenrecinae</taxon>
        <taxon>Echinops</taxon>
    </lineage>
</organism>
<evidence type="ECO:0000313" key="2">
    <source>
        <dbReference type="RefSeq" id="XP_045154452.1"/>
    </source>
</evidence>
<sequence length="299" mass="33511">MDSQVQRGAELEEMTWSVGPESKHKIMFQVHRGSDQPTWHGLEAKYKYRVHMPNMTSLRIDNLTLEDSGQYHANVKLTGGTMSTQKFHLIVYEPVPFPQMVKKSSSLTPDWCNVTLECSVPGPAEQNLSMTCKSKDLPTNLHPSITSGPGTNSWTFTVDVALSQPQSQPNGSIACVVSNSEDEKTVTFDLKDTCVHGQTDNRLLRISLGISVFLLMTLGAGLFLWNTHWKKKKEEEETRRGLQTDCRDDDGDLNYVEVGQQEAPKGKNKGIREQHLEEKVSLTTIYSEVCKPGQAMKIL</sequence>
<keyword evidence="1" id="KW-1185">Reference proteome</keyword>
<name>A0AC55DRU4_ECHTE</name>
<evidence type="ECO:0000313" key="1">
    <source>
        <dbReference type="Proteomes" id="UP000694863"/>
    </source>
</evidence>
<dbReference type="Proteomes" id="UP000694863">
    <property type="component" value="Unplaced"/>
</dbReference>